<organism evidence="2 3">
    <name type="scientific">Mycena albidolilacea</name>
    <dbReference type="NCBI Taxonomy" id="1033008"/>
    <lineage>
        <taxon>Eukaryota</taxon>
        <taxon>Fungi</taxon>
        <taxon>Dikarya</taxon>
        <taxon>Basidiomycota</taxon>
        <taxon>Agaricomycotina</taxon>
        <taxon>Agaricomycetes</taxon>
        <taxon>Agaricomycetidae</taxon>
        <taxon>Agaricales</taxon>
        <taxon>Marasmiineae</taxon>
        <taxon>Mycenaceae</taxon>
        <taxon>Mycena</taxon>
    </lineage>
</organism>
<comment type="caution">
    <text evidence="2">The sequence shown here is derived from an EMBL/GenBank/DDBJ whole genome shotgun (WGS) entry which is preliminary data.</text>
</comment>
<feature type="transmembrane region" description="Helical" evidence="1">
    <location>
        <begin position="136"/>
        <end position="156"/>
    </location>
</feature>
<keyword evidence="1" id="KW-1133">Transmembrane helix</keyword>
<gene>
    <name evidence="2" type="ORF">DFH08DRAFT_617149</name>
</gene>
<evidence type="ECO:0000313" key="3">
    <source>
        <dbReference type="Proteomes" id="UP001218218"/>
    </source>
</evidence>
<accession>A0AAD7EHH6</accession>
<feature type="transmembrane region" description="Helical" evidence="1">
    <location>
        <begin position="62"/>
        <end position="85"/>
    </location>
</feature>
<keyword evidence="1" id="KW-0812">Transmembrane</keyword>
<dbReference type="EMBL" id="JARIHO010000050">
    <property type="protein sequence ID" value="KAJ7321552.1"/>
    <property type="molecule type" value="Genomic_DNA"/>
</dbReference>
<dbReference type="AlphaFoldDB" id="A0AAD7EHH6"/>
<feature type="non-terminal residue" evidence="2">
    <location>
        <position position="239"/>
    </location>
</feature>
<dbReference type="Proteomes" id="UP001218218">
    <property type="component" value="Unassembled WGS sequence"/>
</dbReference>
<evidence type="ECO:0000313" key="2">
    <source>
        <dbReference type="EMBL" id="KAJ7321552.1"/>
    </source>
</evidence>
<feature type="transmembrane region" description="Helical" evidence="1">
    <location>
        <begin position="20"/>
        <end position="42"/>
    </location>
</feature>
<protein>
    <submittedName>
        <fullName evidence="2">Uncharacterized protein</fullName>
    </submittedName>
</protein>
<feature type="non-terminal residue" evidence="2">
    <location>
        <position position="1"/>
    </location>
</feature>
<keyword evidence="1" id="KW-0472">Membrane</keyword>
<evidence type="ECO:0000256" key="1">
    <source>
        <dbReference type="SAM" id="Phobius"/>
    </source>
</evidence>
<sequence>SPRHTDLSKSRGTAHVQRPLFLQIIWVALHLGLIGIHVALLLTGLRRWEHSLIFTVGKQTTVSFWVTALTTTIGTVYGSILVFLAQKSNMYHNGRVDQTLTAAHDGFASWAGLGSAVATLYSQLSVPASVFGTLNIVGYLACIAVLHITTPAIISVQPFNNTQPHSQILTYYRSSATRDFMTVFPSQFLPWIGNLDSTQTLGLFNGSLYEVLDEEDLGNGNAYVSALGFNISCGYLPTS</sequence>
<name>A0AAD7EHH6_9AGAR</name>
<reference evidence="2" key="1">
    <citation type="submission" date="2023-03" db="EMBL/GenBank/DDBJ databases">
        <title>Massive genome expansion in bonnet fungi (Mycena s.s.) driven by repeated elements and novel gene families across ecological guilds.</title>
        <authorList>
            <consortium name="Lawrence Berkeley National Laboratory"/>
            <person name="Harder C.B."/>
            <person name="Miyauchi S."/>
            <person name="Viragh M."/>
            <person name="Kuo A."/>
            <person name="Thoen E."/>
            <person name="Andreopoulos B."/>
            <person name="Lu D."/>
            <person name="Skrede I."/>
            <person name="Drula E."/>
            <person name="Henrissat B."/>
            <person name="Morin E."/>
            <person name="Kohler A."/>
            <person name="Barry K."/>
            <person name="LaButti K."/>
            <person name="Morin E."/>
            <person name="Salamov A."/>
            <person name="Lipzen A."/>
            <person name="Mereny Z."/>
            <person name="Hegedus B."/>
            <person name="Baldrian P."/>
            <person name="Stursova M."/>
            <person name="Weitz H."/>
            <person name="Taylor A."/>
            <person name="Grigoriev I.V."/>
            <person name="Nagy L.G."/>
            <person name="Martin F."/>
            <person name="Kauserud H."/>
        </authorList>
    </citation>
    <scope>NUCLEOTIDE SEQUENCE</scope>
    <source>
        <strain evidence="2">CBHHK002</strain>
    </source>
</reference>
<keyword evidence="3" id="KW-1185">Reference proteome</keyword>
<proteinExistence type="predicted"/>